<evidence type="ECO:0000256" key="2">
    <source>
        <dbReference type="SAM" id="Phobius"/>
    </source>
</evidence>
<keyword evidence="2" id="KW-0812">Transmembrane</keyword>
<evidence type="ECO:0000313" key="4">
    <source>
        <dbReference type="Proteomes" id="UP000268973"/>
    </source>
</evidence>
<evidence type="ECO:0000256" key="1">
    <source>
        <dbReference type="SAM" id="MobiDB-lite"/>
    </source>
</evidence>
<dbReference type="Proteomes" id="UP000268973">
    <property type="component" value="Unassembled WGS sequence"/>
</dbReference>
<keyword evidence="2" id="KW-0472">Membrane</keyword>
<keyword evidence="4" id="KW-1185">Reference proteome</keyword>
<dbReference type="AlphaFoldDB" id="A0A3S0QFA6"/>
<reference evidence="3 4" key="1">
    <citation type="submission" date="2018-12" db="EMBL/GenBank/DDBJ databases">
        <title>Vibrio sp. isolated from China Sea.</title>
        <authorList>
            <person name="Li Y."/>
        </authorList>
    </citation>
    <scope>NUCLEOTIDE SEQUENCE [LARGE SCALE GENOMIC DNA]</scope>
    <source>
        <strain evidence="3 4">BEI207</strain>
    </source>
</reference>
<dbReference type="EMBL" id="RXZH01000001">
    <property type="protein sequence ID" value="RTZ17655.1"/>
    <property type="molecule type" value="Genomic_DNA"/>
</dbReference>
<keyword evidence="2" id="KW-1133">Transmembrane helix</keyword>
<feature type="transmembrane region" description="Helical" evidence="2">
    <location>
        <begin position="6"/>
        <end position="35"/>
    </location>
</feature>
<protein>
    <recommendedName>
        <fullName evidence="5">Hydroxylamine reductase</fullName>
    </recommendedName>
</protein>
<gene>
    <name evidence="3" type="ORF">EJ063_02385</name>
</gene>
<evidence type="ECO:0008006" key="5">
    <source>
        <dbReference type="Google" id="ProtNLM"/>
    </source>
</evidence>
<evidence type="ECO:0000313" key="3">
    <source>
        <dbReference type="EMBL" id="RTZ17655.1"/>
    </source>
</evidence>
<feature type="region of interest" description="Disordered" evidence="1">
    <location>
        <begin position="46"/>
        <end position="70"/>
    </location>
</feature>
<proteinExistence type="predicted"/>
<dbReference type="RefSeq" id="WP_126572406.1">
    <property type="nucleotide sequence ID" value="NZ_RXZH01000001.1"/>
</dbReference>
<name>A0A3S0QFA6_9VIBR</name>
<organism evidence="3 4">
    <name type="scientific">Vibrio aquaticus</name>
    <dbReference type="NCBI Taxonomy" id="2496559"/>
    <lineage>
        <taxon>Bacteria</taxon>
        <taxon>Pseudomonadati</taxon>
        <taxon>Pseudomonadota</taxon>
        <taxon>Gammaproteobacteria</taxon>
        <taxon>Vibrionales</taxon>
        <taxon>Vibrionaceae</taxon>
        <taxon>Vibrio</taxon>
    </lineage>
</organism>
<sequence>MNRVISGVLALFIGMFTLVFTLILAIPLTIAALITGKKIEKSLKMNRSPFSPQQSQNSSVLEGEYEDVSK</sequence>
<feature type="compositionally biased region" description="Low complexity" evidence="1">
    <location>
        <begin position="48"/>
        <end position="59"/>
    </location>
</feature>
<accession>A0A3S0QFA6</accession>
<comment type="caution">
    <text evidence="3">The sequence shown here is derived from an EMBL/GenBank/DDBJ whole genome shotgun (WGS) entry which is preliminary data.</text>
</comment>